<dbReference type="GO" id="GO:0005737">
    <property type="term" value="C:cytoplasm"/>
    <property type="evidence" value="ECO:0007669"/>
    <property type="project" value="UniProtKB-SubCell"/>
</dbReference>
<proteinExistence type="inferred from homology"/>
<keyword evidence="3" id="KW-0268">Exocytosis</keyword>
<dbReference type="FunFam" id="1.20.5.110:FF:000049">
    <property type="entry name" value="Transducin family protein / WD-40 repeat family protein"/>
    <property type="match status" value="1"/>
</dbReference>
<comment type="similarity">
    <text evidence="2">Belongs to the WD repeat L(2)GL family.</text>
</comment>
<comment type="subcellular location">
    <subcellularLocation>
        <location evidence="1">Cytoplasm</location>
    </subcellularLocation>
</comment>
<evidence type="ECO:0000256" key="6">
    <source>
        <dbReference type="SAM" id="MobiDB-lite"/>
    </source>
</evidence>
<feature type="domain" description="V-SNARE coiled-coil homology" evidence="7">
    <location>
        <begin position="1034"/>
        <end position="1098"/>
    </location>
</feature>
<dbReference type="InterPro" id="IPR001680">
    <property type="entry name" value="WD40_rpt"/>
</dbReference>
<dbReference type="SMART" id="SM00320">
    <property type="entry name" value="WD40"/>
    <property type="match status" value="5"/>
</dbReference>
<feature type="compositionally biased region" description="Basic and acidic residues" evidence="6">
    <location>
        <begin position="1008"/>
        <end position="1018"/>
    </location>
</feature>
<evidence type="ECO:0000256" key="1">
    <source>
        <dbReference type="ARBA" id="ARBA00004496"/>
    </source>
</evidence>
<dbReference type="CDD" id="cd15873">
    <property type="entry name" value="R-SNARE_STXBP5_6"/>
    <property type="match status" value="1"/>
</dbReference>
<dbReference type="Gene3D" id="1.20.5.110">
    <property type="match status" value="1"/>
</dbReference>
<dbReference type="SUPFAM" id="SSF58038">
    <property type="entry name" value="SNARE fusion complex"/>
    <property type="match status" value="1"/>
</dbReference>
<dbReference type="PROSITE" id="PS50892">
    <property type="entry name" value="V_SNARE"/>
    <property type="match status" value="1"/>
</dbReference>
<dbReference type="AlphaFoldDB" id="A0ABC9HDQ7"/>
<keyword evidence="9" id="KW-1185">Reference proteome</keyword>
<comment type="caution">
    <text evidence="8">The sequence shown here is derived from an EMBL/GenBank/DDBJ whole genome shotgun (WGS) entry which is preliminary data.</text>
</comment>
<dbReference type="GO" id="GO:0006887">
    <property type="term" value="P:exocytosis"/>
    <property type="evidence" value="ECO:0007669"/>
    <property type="project" value="UniProtKB-KW"/>
</dbReference>
<reference evidence="8 9" key="1">
    <citation type="submission" date="2024-10" db="EMBL/GenBank/DDBJ databases">
        <authorList>
            <person name="Ryan C."/>
        </authorList>
    </citation>
    <scope>NUCLEOTIDE SEQUENCE [LARGE SCALE GENOMIC DNA]</scope>
</reference>
<name>A0ABC9HDQ7_9POAL</name>
<organism evidence="8 9">
    <name type="scientific">Urochloa decumbens</name>
    <dbReference type="NCBI Taxonomy" id="240449"/>
    <lineage>
        <taxon>Eukaryota</taxon>
        <taxon>Viridiplantae</taxon>
        <taxon>Streptophyta</taxon>
        <taxon>Embryophyta</taxon>
        <taxon>Tracheophyta</taxon>
        <taxon>Spermatophyta</taxon>
        <taxon>Magnoliopsida</taxon>
        <taxon>Liliopsida</taxon>
        <taxon>Poales</taxon>
        <taxon>Poaceae</taxon>
        <taxon>PACMAD clade</taxon>
        <taxon>Panicoideae</taxon>
        <taxon>Panicodae</taxon>
        <taxon>Paniceae</taxon>
        <taxon>Melinidinae</taxon>
        <taxon>Urochloa</taxon>
    </lineage>
</organism>
<evidence type="ECO:0000313" key="9">
    <source>
        <dbReference type="Proteomes" id="UP001497457"/>
    </source>
</evidence>
<feature type="region of interest" description="Disordered" evidence="6">
    <location>
        <begin position="718"/>
        <end position="742"/>
    </location>
</feature>
<dbReference type="InterPro" id="IPR036322">
    <property type="entry name" value="WD40_repeat_dom_sf"/>
</dbReference>
<accession>A0ABC9HDQ7</accession>
<dbReference type="Gene3D" id="2.130.10.10">
    <property type="entry name" value="YVTN repeat-like/Quinoprotein amine dehydrogenase"/>
    <property type="match status" value="2"/>
</dbReference>
<dbReference type="SUPFAM" id="SSF50978">
    <property type="entry name" value="WD40 repeat-like"/>
    <property type="match status" value="1"/>
</dbReference>
<dbReference type="PANTHER" id="PTHR10241">
    <property type="entry name" value="LETHAL 2 GIANT LARVAE PROTEIN"/>
    <property type="match status" value="1"/>
</dbReference>
<dbReference type="EMBL" id="CAXIPR030004612">
    <property type="protein sequence ID" value="CAM0151616.1"/>
    <property type="molecule type" value="Genomic_DNA"/>
</dbReference>
<dbReference type="InterPro" id="IPR042855">
    <property type="entry name" value="V_SNARE_CC"/>
</dbReference>
<gene>
    <name evidence="8" type="ORF">URODEC1_LOCUS124532</name>
</gene>
<keyword evidence="4" id="KW-0963">Cytoplasm</keyword>
<evidence type="ECO:0000256" key="5">
    <source>
        <dbReference type="PROSITE-ProRule" id="PRU00290"/>
    </source>
</evidence>
<dbReference type="InterPro" id="IPR015943">
    <property type="entry name" value="WD40/YVTN_repeat-like_dom_sf"/>
</dbReference>
<dbReference type="Proteomes" id="UP001497457">
    <property type="component" value="Unassembled WGS sequence"/>
</dbReference>
<dbReference type="SUPFAM" id="SSF82171">
    <property type="entry name" value="DPP6 N-terminal domain-like"/>
    <property type="match status" value="1"/>
</dbReference>
<evidence type="ECO:0000259" key="7">
    <source>
        <dbReference type="PROSITE" id="PS50892"/>
    </source>
</evidence>
<keyword evidence="5" id="KW-0175">Coiled coil</keyword>
<dbReference type="PANTHER" id="PTHR10241:SF25">
    <property type="entry name" value="TOMOSYN, ISOFORM C"/>
    <property type="match status" value="1"/>
</dbReference>
<feature type="region of interest" description="Disordered" evidence="6">
    <location>
        <begin position="993"/>
        <end position="1028"/>
    </location>
</feature>
<evidence type="ECO:0000313" key="8">
    <source>
        <dbReference type="EMBL" id="CAM0151616.1"/>
    </source>
</evidence>
<evidence type="ECO:0000256" key="3">
    <source>
        <dbReference type="ARBA" id="ARBA00022483"/>
    </source>
</evidence>
<evidence type="ECO:0000256" key="4">
    <source>
        <dbReference type="ARBA" id="ARBA00022490"/>
    </source>
</evidence>
<sequence>MFAKRLFHKGGGGVPQMDAQIALHYGVPYTASLLAFDPVQRLLAVGTLDGRIKIFGGDHIEGLLISPNSVPYKFLQFITNQGLLVAISNENEIQVWNLEFRQLFYSSQWDANITAFAVIEGSFMMYLGDENGLLSVLKYEVDDGKLQRMPYNVPIQSLPETAGVSLQDPQPIVGILIQPDTFGTRVLIAYEKGLLVLWDVSDNNAVSVRGYGDLHMKGQITGAQMDAGEDQLNDAIDESEEEREICSLCWASRGSSIVAVGYITGDILLWDMTTRPPRQDKQIDDSSIVVKLQLASGSRRLPVIVLHWSAGSAIHSNKGGHLFVYGGDDMGSEEVLTVLSLESTVGLESVRCMSRMDLKLDGSFADMILIPDTGVPDKSRTSALFILTNPGQLNFYDGGSLFSAQSTKEGNALPEAQKFPVAVPTIDPNITVTNLCPLTERELSNISLKKFYSRQNAGPFISGNMKWPLTGGVPSEMSLNENHGVERLYIAGYQDGSVRIWDATFPVLMPMFFLDGKVADISLDGANASVSSMAFCSLSMTLAVGTSSGLVRIYKLREHTGGSSLHFVSDSKQEVHVVHHGKGFHCYVAFLASNSPVRSLLFTASGEVLAAGYQNGQVAMFDLSQRSILFTVDCASGTNSPVVSLGIYSVAASAAKVDESKKASPQNAKLLRDILLSLTKDGRVTVLDCTTGVMINSHILDEKQSSAISMYVIDGASDEKQTQLSEDTIESHGQPGKEGNDLDKKQAPGVAKHLKDACHLSQNGGSDSLLLVCCEDVMLLLSLASLIQGNNKHLHKTKLAKPCCWSAVFKNMDDKICGLILAYQTGTIELRSVPGLAIVAESSLMSILRWSYKAGMDKSMSSSNGQITLVNGSEFAIISLMASENDFRIPESMPCLHDKVLAAAAEAAISFSTDQRRKQNPAAGILGGIIKGMKGKAEENAKMRETFTVQTPSEHLESIFLKDSFVEPSTPNVDDLIEELSIDDIEIDDEVPVAPAPASSSTSHGNKRTTEEEREKLFEGSSDVGKPRMRTPQEILTKYKFGGDAAAAAAHAKDKLMQRQEKLERISQQTAELQNGAENFASLAQELAKTMENKKWWKL</sequence>
<protein>
    <recommendedName>
        <fullName evidence="7">V-SNARE coiled-coil homology domain-containing protein</fullName>
    </recommendedName>
</protein>
<evidence type="ECO:0000256" key="2">
    <source>
        <dbReference type="ARBA" id="ARBA00008070"/>
    </source>
</evidence>